<reference evidence="3" key="1">
    <citation type="journal article" date="2021" name="PeerJ">
        <title>Extensive microbial diversity within the chicken gut microbiome revealed by metagenomics and culture.</title>
        <authorList>
            <person name="Gilroy R."/>
            <person name="Ravi A."/>
            <person name="Getino M."/>
            <person name="Pursley I."/>
            <person name="Horton D.L."/>
            <person name="Alikhan N.F."/>
            <person name="Baker D."/>
            <person name="Gharbi K."/>
            <person name="Hall N."/>
            <person name="Watson M."/>
            <person name="Adriaenssens E.M."/>
            <person name="Foster-Nyarko E."/>
            <person name="Jarju S."/>
            <person name="Secka A."/>
            <person name="Antonio M."/>
            <person name="Oren A."/>
            <person name="Chaudhuri R.R."/>
            <person name="La Ragione R."/>
            <person name="Hildebrand F."/>
            <person name="Pallen M.J."/>
        </authorList>
    </citation>
    <scope>NUCLEOTIDE SEQUENCE</scope>
    <source>
        <strain evidence="3">ChiGjej5B5-22894</strain>
    </source>
</reference>
<evidence type="ECO:0008006" key="5">
    <source>
        <dbReference type="Google" id="ProtNLM"/>
    </source>
</evidence>
<reference evidence="3" key="2">
    <citation type="submission" date="2021-09" db="EMBL/GenBank/DDBJ databases">
        <authorList>
            <person name="Gilroy R."/>
        </authorList>
    </citation>
    <scope>NUCLEOTIDE SEQUENCE</scope>
    <source>
        <strain evidence="3">ChiGjej5B5-22894</strain>
    </source>
</reference>
<keyword evidence="2" id="KW-0732">Signal</keyword>
<evidence type="ECO:0000256" key="2">
    <source>
        <dbReference type="SAM" id="SignalP"/>
    </source>
</evidence>
<evidence type="ECO:0000313" key="4">
    <source>
        <dbReference type="Proteomes" id="UP000742460"/>
    </source>
</evidence>
<evidence type="ECO:0000256" key="1">
    <source>
        <dbReference type="SAM" id="MobiDB-lite"/>
    </source>
</evidence>
<dbReference type="EMBL" id="DYUE01000222">
    <property type="protein sequence ID" value="HJG91962.1"/>
    <property type="molecule type" value="Genomic_DNA"/>
</dbReference>
<organism evidence="3 4">
    <name type="scientific">Brachybacterium massiliense</name>
    <dbReference type="NCBI Taxonomy" id="1755098"/>
    <lineage>
        <taxon>Bacteria</taxon>
        <taxon>Bacillati</taxon>
        <taxon>Actinomycetota</taxon>
        <taxon>Actinomycetes</taxon>
        <taxon>Micrococcales</taxon>
        <taxon>Dermabacteraceae</taxon>
        <taxon>Brachybacterium</taxon>
    </lineage>
</organism>
<feature type="chain" id="PRO_5038864568" description="DUF4333 domain-containing protein" evidence="2">
    <location>
        <begin position="25"/>
        <end position="159"/>
    </location>
</feature>
<evidence type="ECO:0000313" key="3">
    <source>
        <dbReference type="EMBL" id="HJG91962.1"/>
    </source>
</evidence>
<proteinExistence type="predicted"/>
<dbReference type="Proteomes" id="UP000742460">
    <property type="component" value="Unassembled WGS sequence"/>
</dbReference>
<accession>A0A921MWW4</accession>
<feature type="compositionally biased region" description="Acidic residues" evidence="1">
    <location>
        <begin position="39"/>
        <end position="64"/>
    </location>
</feature>
<dbReference type="AlphaFoldDB" id="A0A921MWW4"/>
<feature type="signal peptide" evidence="2">
    <location>
        <begin position="1"/>
        <end position="24"/>
    </location>
</feature>
<sequence length="159" mass="16375">MGHALPRRIAAALAGAALSTAMLAACGGDDEASPPTDEPVTEEAPAEDAEDTEDGDNTETDDTDGASGTTNLFEGTWGFGHDSKVLSAEELGDLVEERAEELGPQEMSLDVECESGIDTGAGQTEADCTAFADEGVEHAWHITAGPADAGLEVQVENVR</sequence>
<dbReference type="PROSITE" id="PS51257">
    <property type="entry name" value="PROKAR_LIPOPROTEIN"/>
    <property type="match status" value="1"/>
</dbReference>
<name>A0A921MWW4_9MICO</name>
<protein>
    <recommendedName>
        <fullName evidence="5">DUF4333 domain-containing protein</fullName>
    </recommendedName>
</protein>
<comment type="caution">
    <text evidence="3">The sequence shown here is derived from an EMBL/GenBank/DDBJ whole genome shotgun (WGS) entry which is preliminary data.</text>
</comment>
<gene>
    <name evidence="3" type="ORF">K8V81_09585</name>
</gene>
<feature type="region of interest" description="Disordered" evidence="1">
    <location>
        <begin position="26"/>
        <end position="79"/>
    </location>
</feature>